<dbReference type="OrthoDB" id="1840793at2"/>
<accession>A0A420VQ60</accession>
<evidence type="ECO:0000313" key="1">
    <source>
        <dbReference type="EMBL" id="RKO68397.1"/>
    </source>
</evidence>
<dbReference type="EMBL" id="RBWS01000032">
    <property type="protein sequence ID" value="RKO68397.1"/>
    <property type="molecule type" value="Genomic_DNA"/>
</dbReference>
<dbReference type="AlphaFoldDB" id="A0A420VQ60"/>
<evidence type="ECO:0000313" key="2">
    <source>
        <dbReference type="Proteomes" id="UP000282423"/>
    </source>
</evidence>
<organism evidence="1 2">
    <name type="scientific">Sphingobacterium puteale</name>
    <dbReference type="NCBI Taxonomy" id="2420510"/>
    <lineage>
        <taxon>Bacteria</taxon>
        <taxon>Pseudomonadati</taxon>
        <taxon>Bacteroidota</taxon>
        <taxon>Sphingobacteriia</taxon>
        <taxon>Sphingobacteriales</taxon>
        <taxon>Sphingobacteriaceae</taxon>
        <taxon>Sphingobacterium</taxon>
    </lineage>
</organism>
<protein>
    <submittedName>
        <fullName evidence="1">Uncharacterized protein</fullName>
    </submittedName>
</protein>
<name>A0A420VQ60_9SPHI</name>
<keyword evidence="2" id="KW-1185">Reference proteome</keyword>
<dbReference type="Proteomes" id="UP000282423">
    <property type="component" value="Unassembled WGS sequence"/>
</dbReference>
<reference evidence="1 2" key="1">
    <citation type="submission" date="2018-10" db="EMBL/GenBank/DDBJ databases">
        <title>Sphingobacterium sp. M05W1-28.</title>
        <authorList>
            <person name="Cai H."/>
        </authorList>
    </citation>
    <scope>NUCLEOTIDE SEQUENCE [LARGE SCALE GENOMIC DNA]</scope>
    <source>
        <strain evidence="1 2">M05W1-28</strain>
    </source>
</reference>
<gene>
    <name evidence="1" type="ORF">D7322_27350</name>
</gene>
<dbReference type="RefSeq" id="WP_121127342.1">
    <property type="nucleotide sequence ID" value="NZ_RBWS01000032.1"/>
</dbReference>
<sequence>MGFFDSLFGKKIVFTPEMKIMAESLIENDWFRNCGQQSDYDTKFNVEIAHGISEVEKKLAYKRDVKGFVTLDNLLIEAGRRSQLFLSLHHKNEMQYTWNRLTDVIIKEYISNQKFDFDKIQNNFNTLLGTQTDLYLRGVFINILKEIYFNSFIEGYPTFLSEVVDVYLKGNVIVGWIGKFGSHEVQVNEISAISVNDGVVNIW</sequence>
<comment type="caution">
    <text evidence="1">The sequence shown here is derived from an EMBL/GenBank/DDBJ whole genome shotgun (WGS) entry which is preliminary data.</text>
</comment>
<proteinExistence type="predicted"/>